<dbReference type="NCBIfam" id="TIGR01549">
    <property type="entry name" value="HAD-SF-IA-v1"/>
    <property type="match status" value="1"/>
</dbReference>
<dbReference type="PANTHER" id="PTHR47478">
    <property type="match status" value="1"/>
</dbReference>
<name>A0ABR7NRF1_9FIRM</name>
<dbReference type="EMBL" id="JACRTJ010000011">
    <property type="protein sequence ID" value="MBC8598573.1"/>
    <property type="molecule type" value="Genomic_DNA"/>
</dbReference>
<dbReference type="SFLD" id="SFLDG01135">
    <property type="entry name" value="C1.5.6:_HAD__Beta-PGM__Phospha"/>
    <property type="match status" value="1"/>
</dbReference>
<evidence type="ECO:0000313" key="2">
    <source>
        <dbReference type="Proteomes" id="UP000647491"/>
    </source>
</evidence>
<dbReference type="Pfam" id="PF00702">
    <property type="entry name" value="Hydrolase"/>
    <property type="match status" value="1"/>
</dbReference>
<proteinExistence type="predicted"/>
<accession>A0ABR7NRF1</accession>
<protein>
    <submittedName>
        <fullName evidence="1">Noncanonical pyrimidine nucleotidase, YjjG family</fullName>
    </submittedName>
</protein>
<dbReference type="NCBIfam" id="TIGR02254">
    <property type="entry name" value="YjjG_YfnB"/>
    <property type="match status" value="1"/>
</dbReference>
<dbReference type="RefSeq" id="WP_262427154.1">
    <property type="nucleotide sequence ID" value="NZ_JACRTJ010000011.1"/>
</dbReference>
<dbReference type="CDD" id="cd04305">
    <property type="entry name" value="HAD_Neu5Ac-Pase_like"/>
    <property type="match status" value="1"/>
</dbReference>
<dbReference type="PANTHER" id="PTHR47478:SF1">
    <property type="entry name" value="PYRIMIDINE 5'-NUCLEOTIDASE YJJG"/>
    <property type="match status" value="1"/>
</dbReference>
<dbReference type="SFLD" id="SFLDG01129">
    <property type="entry name" value="C1.5:_HAD__Beta-PGM__Phosphata"/>
    <property type="match status" value="1"/>
</dbReference>
<dbReference type="InterPro" id="IPR052550">
    <property type="entry name" value="Pyrimidine_5'-ntase_YjjG"/>
</dbReference>
<dbReference type="InterPro" id="IPR011951">
    <property type="entry name" value="HAD-SF_hydro_IA_YjjG/PynA"/>
</dbReference>
<dbReference type="Proteomes" id="UP000647491">
    <property type="component" value="Unassembled WGS sequence"/>
</dbReference>
<dbReference type="InterPro" id="IPR006439">
    <property type="entry name" value="HAD-SF_hydro_IA"/>
</dbReference>
<gene>
    <name evidence="1" type="ORF">H8708_04890</name>
</gene>
<dbReference type="SUPFAM" id="SSF56784">
    <property type="entry name" value="HAD-like"/>
    <property type="match status" value="1"/>
</dbReference>
<dbReference type="NCBIfam" id="TIGR01509">
    <property type="entry name" value="HAD-SF-IA-v3"/>
    <property type="match status" value="1"/>
</dbReference>
<dbReference type="Gene3D" id="1.10.150.240">
    <property type="entry name" value="Putative phosphatase, domain 2"/>
    <property type="match status" value="1"/>
</dbReference>
<dbReference type="SFLD" id="SFLDS00003">
    <property type="entry name" value="Haloacid_Dehalogenase"/>
    <property type="match status" value="1"/>
</dbReference>
<keyword evidence="2" id="KW-1185">Reference proteome</keyword>
<dbReference type="InterPro" id="IPR036412">
    <property type="entry name" value="HAD-like_sf"/>
</dbReference>
<organism evidence="1 2">
    <name type="scientific">Enterocloster hominis</name>
    <name type="common">ex Liu et al. 2021</name>
    <dbReference type="NCBI Taxonomy" id="2763663"/>
    <lineage>
        <taxon>Bacteria</taxon>
        <taxon>Bacillati</taxon>
        <taxon>Bacillota</taxon>
        <taxon>Clostridia</taxon>
        <taxon>Lachnospirales</taxon>
        <taxon>Lachnospiraceae</taxon>
        <taxon>Enterocloster</taxon>
    </lineage>
</organism>
<dbReference type="InterPro" id="IPR023198">
    <property type="entry name" value="PGP-like_dom2"/>
</dbReference>
<evidence type="ECO:0000313" key="1">
    <source>
        <dbReference type="EMBL" id="MBC8598573.1"/>
    </source>
</evidence>
<dbReference type="Gene3D" id="3.40.50.1000">
    <property type="entry name" value="HAD superfamily/HAD-like"/>
    <property type="match status" value="1"/>
</dbReference>
<comment type="caution">
    <text evidence="1">The sequence shown here is derived from an EMBL/GenBank/DDBJ whole genome shotgun (WGS) entry which is preliminary data.</text>
</comment>
<sequence>MKKYDVLLFDVDGTLLDFDRAEEMGIEGLLEHYGVPVTAENKEKYHHLNKSYWERLERGEITRDQVLSLRFEEFFGDFGISVDGMDTDRLYREYLNEGAFLIDGARELLEGLKGQYELYIITNGVAATQYHRLGKSGLDRYFKDIFISEEAASQKPQPEYFEYCFKKMGRRDVENMLVIGDSLTSDIKGGNNVGIDTLWFNPHRQENTKGVHVEYEADSLEKIGKMLI</sequence>
<dbReference type="InterPro" id="IPR023214">
    <property type="entry name" value="HAD_sf"/>
</dbReference>
<reference evidence="1 2" key="1">
    <citation type="submission" date="2020-08" db="EMBL/GenBank/DDBJ databases">
        <title>Genome public.</title>
        <authorList>
            <person name="Liu C."/>
            <person name="Sun Q."/>
        </authorList>
    </citation>
    <scope>NUCLEOTIDE SEQUENCE [LARGE SCALE GENOMIC DNA]</scope>
    <source>
        <strain evidence="1 2">BX10</strain>
    </source>
</reference>